<keyword evidence="8" id="KW-0175">Coiled coil</keyword>
<evidence type="ECO:0000313" key="10">
    <source>
        <dbReference type="Proteomes" id="UP001651158"/>
    </source>
</evidence>
<name>A0ABR4Q4B2_9CEST</name>
<dbReference type="Proteomes" id="UP001651158">
    <property type="component" value="Unassembled WGS sequence"/>
</dbReference>
<evidence type="ECO:0000256" key="5">
    <source>
        <dbReference type="ARBA" id="ARBA00023010"/>
    </source>
</evidence>
<feature type="coiled-coil region" evidence="8">
    <location>
        <begin position="517"/>
        <end position="544"/>
    </location>
</feature>
<dbReference type="EMBL" id="JAKROA010000012">
    <property type="protein sequence ID" value="KAL5104536.1"/>
    <property type="molecule type" value="Genomic_DNA"/>
</dbReference>
<accession>A0ABR4Q4B2</accession>
<proteinExistence type="predicted"/>
<comment type="caution">
    <text evidence="9">The sequence shown here is derived from an EMBL/GenBank/DDBJ whole genome shotgun (WGS) entry which is preliminary data.</text>
</comment>
<keyword evidence="5" id="KW-0811">Translocation</keyword>
<keyword evidence="3" id="KW-0509">mRNA transport</keyword>
<keyword evidence="10" id="KW-1185">Reference proteome</keyword>
<dbReference type="InterPro" id="IPR019321">
    <property type="entry name" value="Nucleoporin_Nup88"/>
</dbReference>
<evidence type="ECO:0000256" key="7">
    <source>
        <dbReference type="ARBA" id="ARBA00023242"/>
    </source>
</evidence>
<dbReference type="Pfam" id="PF10168">
    <property type="entry name" value="Nup88"/>
    <property type="match status" value="1"/>
</dbReference>
<dbReference type="InterPro" id="IPR037700">
    <property type="entry name" value="NUP88/NUP82"/>
</dbReference>
<evidence type="ECO:0000256" key="8">
    <source>
        <dbReference type="SAM" id="Coils"/>
    </source>
</evidence>
<keyword evidence="2" id="KW-0813">Transport</keyword>
<gene>
    <name evidence="9" type="ORF">TcWFU_009327</name>
</gene>
<evidence type="ECO:0000313" key="9">
    <source>
        <dbReference type="EMBL" id="KAL5104536.1"/>
    </source>
</evidence>
<sequence>MDSLLRSKQVKIIAKLTTVFDSLSGDSVTISRLVRVRWHPYIHNLLVLLVSDGRLLLCRCVCSSGGSLKFENELTIHLLEAPDHTDKENRHTKVSRGLNLSEAMGAVCCDFDFGSPLFSDEARFSRDAPLRVPIYAICENGDILLVSASPISINKPLVRFVRILPANEDYYTFDFATLICFRSADSENQPDIVCFANRAGRIFHGICLHIPPSVLLQSDCRPQGRGVPILFLIDSADLELPVLDNSFETSMKHDDDSDADSDIESCSLKLTLIPSSYLWSHNADKAPLDLGCSYFCLHDFGIHYVRIPWVDDLRDLCSSLFIEANSNSDLLEKLRSKVCTVEYLLLTQSLSSQAYDSSSPGRAVIGLLPQLASGESSSDTNTTPTLTVVFPSKPEIVTVPLPCRPSRSDTIADLPSSRCERWVQSLEEKECKLPVKSSSICPTESEFVRKCRRSLKAAESSRLPVLSSLDDGVNPSEPKIFRLFLNATDTLRISQLSQLSGLAASVCRFAEYAEGQLAAQSEEVAGLAAQREALQTRAARLADRHSRILERQEALNHRLSELARRIYSIDAGLTDAEMEMRSSVQNLRDRLKSGLLGWLENIRLQYDHLITRLREQQRASTGQDRIERPRGLQPSLLTPTQVENLVTLLKAEGSEIDALVKAVEKLNLLSAATAITP</sequence>
<reference evidence="9 10" key="1">
    <citation type="journal article" date="2022" name="Front. Cell. Infect. Microbiol.">
        <title>The Genomes of Two Strains of Taenia crassiceps the Animal Model for the Study of Human Cysticercosis.</title>
        <authorList>
            <person name="Bobes R.J."/>
            <person name="Estrada K."/>
            <person name="Rios-Valencia D.G."/>
            <person name="Calderon-Gallegos A."/>
            <person name="de la Torre P."/>
            <person name="Carrero J.C."/>
            <person name="Sanchez-Flores A."/>
            <person name="Laclette J.P."/>
        </authorList>
    </citation>
    <scope>NUCLEOTIDE SEQUENCE [LARGE SCALE GENOMIC DNA]</scope>
    <source>
        <strain evidence="9">WFUcys</strain>
    </source>
</reference>
<keyword evidence="6" id="KW-0906">Nuclear pore complex</keyword>
<keyword evidence="4" id="KW-0653">Protein transport</keyword>
<dbReference type="PANTHER" id="PTHR13257">
    <property type="entry name" value="NUCLEOPORIN NUP84-RELATED"/>
    <property type="match status" value="1"/>
</dbReference>
<protein>
    <submittedName>
        <fullName evidence="9">Nuclear pore complex protein Nup88</fullName>
    </submittedName>
</protein>
<organism evidence="9 10">
    <name type="scientific">Taenia crassiceps</name>
    <dbReference type="NCBI Taxonomy" id="6207"/>
    <lineage>
        <taxon>Eukaryota</taxon>
        <taxon>Metazoa</taxon>
        <taxon>Spiralia</taxon>
        <taxon>Lophotrochozoa</taxon>
        <taxon>Platyhelminthes</taxon>
        <taxon>Cestoda</taxon>
        <taxon>Eucestoda</taxon>
        <taxon>Cyclophyllidea</taxon>
        <taxon>Taeniidae</taxon>
        <taxon>Taenia</taxon>
    </lineage>
</organism>
<evidence type="ECO:0000256" key="4">
    <source>
        <dbReference type="ARBA" id="ARBA00022927"/>
    </source>
</evidence>
<evidence type="ECO:0000256" key="6">
    <source>
        <dbReference type="ARBA" id="ARBA00023132"/>
    </source>
</evidence>
<dbReference type="PANTHER" id="PTHR13257:SF0">
    <property type="entry name" value="NUCLEAR PORE COMPLEX PROTEIN NUP88"/>
    <property type="match status" value="1"/>
</dbReference>
<keyword evidence="7" id="KW-0539">Nucleus</keyword>
<comment type="subcellular location">
    <subcellularLocation>
        <location evidence="1">Nucleus</location>
        <location evidence="1">Nuclear pore complex</location>
    </subcellularLocation>
</comment>
<evidence type="ECO:0000256" key="1">
    <source>
        <dbReference type="ARBA" id="ARBA00004567"/>
    </source>
</evidence>
<evidence type="ECO:0000256" key="2">
    <source>
        <dbReference type="ARBA" id="ARBA00022448"/>
    </source>
</evidence>
<evidence type="ECO:0000256" key="3">
    <source>
        <dbReference type="ARBA" id="ARBA00022816"/>
    </source>
</evidence>